<evidence type="ECO:0000256" key="1">
    <source>
        <dbReference type="SAM" id="SignalP"/>
    </source>
</evidence>
<keyword evidence="4" id="KW-1185">Reference proteome</keyword>
<dbReference type="Proteomes" id="UP001597061">
    <property type="component" value="Unassembled WGS sequence"/>
</dbReference>
<dbReference type="EMBL" id="JBHTJI010000001">
    <property type="protein sequence ID" value="MFD0988473.1"/>
    <property type="molecule type" value="Genomic_DNA"/>
</dbReference>
<feature type="chain" id="PRO_5045654411" evidence="1">
    <location>
        <begin position="19"/>
        <end position="149"/>
    </location>
</feature>
<dbReference type="InterPro" id="IPR028250">
    <property type="entry name" value="DsbDN"/>
</dbReference>
<dbReference type="InterPro" id="IPR036929">
    <property type="entry name" value="DsbDN_sf"/>
</dbReference>
<dbReference type="RefSeq" id="WP_379924027.1">
    <property type="nucleotide sequence ID" value="NZ_JBHTJI010000001.1"/>
</dbReference>
<gene>
    <name evidence="3" type="ORF">ACFQ1R_00060</name>
</gene>
<accession>A0ABW3JFY9</accession>
<evidence type="ECO:0000313" key="4">
    <source>
        <dbReference type="Proteomes" id="UP001597061"/>
    </source>
</evidence>
<sequence length="149" mass="16838">MKKLLVLLFLSLNLTAMAQIHNPVKWTTKAVKISDSEYQLVATASIEGEWHLYSQSVPQDGPIPTKFVFQGNANYLKKGNTTEGEGKTIDDPVFEMKIKYFAHKADFKQRIKLKGKIPFEVKATVEFMVCNDTQCLPPTEVDLVFKVAK</sequence>
<dbReference type="Pfam" id="PF11412">
    <property type="entry name" value="DsbD_N"/>
    <property type="match status" value="1"/>
</dbReference>
<organism evidence="3 4">
    <name type="scientific">Mariniflexile jejuense</name>
    <dbReference type="NCBI Taxonomy" id="1173582"/>
    <lineage>
        <taxon>Bacteria</taxon>
        <taxon>Pseudomonadati</taxon>
        <taxon>Bacteroidota</taxon>
        <taxon>Flavobacteriia</taxon>
        <taxon>Flavobacteriales</taxon>
        <taxon>Flavobacteriaceae</taxon>
        <taxon>Mariniflexile</taxon>
    </lineage>
</organism>
<evidence type="ECO:0000259" key="2">
    <source>
        <dbReference type="Pfam" id="PF11412"/>
    </source>
</evidence>
<name>A0ABW3JFY9_9FLAO</name>
<feature type="signal peptide" evidence="1">
    <location>
        <begin position="1"/>
        <end position="18"/>
    </location>
</feature>
<evidence type="ECO:0000313" key="3">
    <source>
        <dbReference type="EMBL" id="MFD0988473.1"/>
    </source>
</evidence>
<protein>
    <submittedName>
        <fullName evidence="3">Protein-disulfide reductase DsbD domain-containing protein</fullName>
    </submittedName>
</protein>
<feature type="domain" description="Thiol:disulfide interchange protein DsbD N-terminal" evidence="2">
    <location>
        <begin position="30"/>
        <end position="140"/>
    </location>
</feature>
<comment type="caution">
    <text evidence="3">The sequence shown here is derived from an EMBL/GenBank/DDBJ whole genome shotgun (WGS) entry which is preliminary data.</text>
</comment>
<reference evidence="4" key="1">
    <citation type="journal article" date="2019" name="Int. J. Syst. Evol. Microbiol.">
        <title>The Global Catalogue of Microorganisms (GCM) 10K type strain sequencing project: providing services to taxonomists for standard genome sequencing and annotation.</title>
        <authorList>
            <consortium name="The Broad Institute Genomics Platform"/>
            <consortium name="The Broad Institute Genome Sequencing Center for Infectious Disease"/>
            <person name="Wu L."/>
            <person name="Ma J."/>
        </authorList>
    </citation>
    <scope>NUCLEOTIDE SEQUENCE [LARGE SCALE GENOMIC DNA]</scope>
    <source>
        <strain evidence="4">CCUG 62414</strain>
    </source>
</reference>
<dbReference type="Gene3D" id="2.60.40.1250">
    <property type="entry name" value="Thiol:disulfide interchange protein DsbD, N-terminal domain"/>
    <property type="match status" value="1"/>
</dbReference>
<keyword evidence="1" id="KW-0732">Signal</keyword>
<proteinExistence type="predicted"/>